<dbReference type="Gene3D" id="3.80.10.10">
    <property type="entry name" value="Ribonuclease Inhibitor"/>
    <property type="match status" value="1"/>
</dbReference>
<feature type="non-terminal residue" evidence="1">
    <location>
        <position position="1"/>
    </location>
</feature>
<gene>
    <name evidence="1" type="ORF">LSH36_652g01062</name>
</gene>
<keyword evidence="2" id="KW-1185">Reference proteome</keyword>
<proteinExistence type="predicted"/>
<accession>A0AAD9J3R4</accession>
<dbReference type="SUPFAM" id="SSF52047">
    <property type="entry name" value="RNI-like"/>
    <property type="match status" value="1"/>
</dbReference>
<comment type="caution">
    <text evidence="1">The sequence shown here is derived from an EMBL/GenBank/DDBJ whole genome shotgun (WGS) entry which is preliminary data.</text>
</comment>
<name>A0AAD9J3R4_9ANNE</name>
<dbReference type="Proteomes" id="UP001208570">
    <property type="component" value="Unassembled WGS sequence"/>
</dbReference>
<evidence type="ECO:0000313" key="1">
    <source>
        <dbReference type="EMBL" id="KAK2145844.1"/>
    </source>
</evidence>
<dbReference type="InterPro" id="IPR032675">
    <property type="entry name" value="LRR_dom_sf"/>
</dbReference>
<reference evidence="1" key="1">
    <citation type="journal article" date="2023" name="Mol. Biol. Evol.">
        <title>Third-Generation Sequencing Reveals the Adaptive Role of the Epigenome in Three Deep-Sea Polychaetes.</title>
        <authorList>
            <person name="Perez M."/>
            <person name="Aroh O."/>
            <person name="Sun Y."/>
            <person name="Lan Y."/>
            <person name="Juniper S.K."/>
            <person name="Young C.R."/>
            <person name="Angers B."/>
            <person name="Qian P.Y."/>
        </authorList>
    </citation>
    <scope>NUCLEOTIDE SEQUENCE</scope>
    <source>
        <strain evidence="1">P08H-3</strain>
    </source>
</reference>
<sequence length="137" mass="15324">DEENNQISINEASSDPEFEILGVENQVLSPPPLPQTQEKTNNLLAQATTNMTITTHYPLEKIKGLFVMNDYIINKLDFTGVQQLTDIFFQAVIVAHNNSLFLHSVEHINLQGCHHITDVGVSWMCDLFSNLKSVSVA</sequence>
<organism evidence="1 2">
    <name type="scientific">Paralvinella palmiformis</name>
    <dbReference type="NCBI Taxonomy" id="53620"/>
    <lineage>
        <taxon>Eukaryota</taxon>
        <taxon>Metazoa</taxon>
        <taxon>Spiralia</taxon>
        <taxon>Lophotrochozoa</taxon>
        <taxon>Annelida</taxon>
        <taxon>Polychaeta</taxon>
        <taxon>Sedentaria</taxon>
        <taxon>Canalipalpata</taxon>
        <taxon>Terebellida</taxon>
        <taxon>Terebelliformia</taxon>
        <taxon>Alvinellidae</taxon>
        <taxon>Paralvinella</taxon>
    </lineage>
</organism>
<evidence type="ECO:0000313" key="2">
    <source>
        <dbReference type="Proteomes" id="UP001208570"/>
    </source>
</evidence>
<dbReference type="EMBL" id="JAODUP010000652">
    <property type="protein sequence ID" value="KAK2145844.1"/>
    <property type="molecule type" value="Genomic_DNA"/>
</dbReference>
<dbReference type="AlphaFoldDB" id="A0AAD9J3R4"/>
<protein>
    <submittedName>
        <fullName evidence="1">Uncharacterized protein</fullName>
    </submittedName>
</protein>